<accession>A0A6J8BKZ9</accession>
<dbReference type="Gene3D" id="1.10.287.1490">
    <property type="match status" value="1"/>
</dbReference>
<gene>
    <name evidence="3" type="ORF">MCOR_19189</name>
</gene>
<name>A0A6J8BKZ9_MYTCO</name>
<sequence length="329" mass="37993">MEGINDELIAEVDKNETTLEDLISKFADASKDQNRIIHRFMKSNKRLMTENEEQKNELTELKQQIDANLSKEASNLTKKQKVHNDAQSQLSEREFRLVEAGRTIQHMKKEIEHKEQKINRLDTNLSKLNKENQELRTRIETYCREMESLQRKTDSFEKERNELQRRIDSWIAQKNSADIATVCIVVKIQMYAAVKKELCDKMMTELEGMLSTHLALMHTPINVEKHKEPPPDSTVPLIVICFNASRLGTDVNQAIHNIDRSRTIAVVVLHHKEHHALPNHPSENLLIGSEYKHIGAIVDIAYLTTKGIYPCDMNEKSLDRLVNFISSYA</sequence>
<keyword evidence="4" id="KW-1185">Reference proteome</keyword>
<feature type="coiled-coil region" evidence="1">
    <location>
        <begin position="5"/>
        <end position="71"/>
    </location>
</feature>
<organism evidence="3 4">
    <name type="scientific">Mytilus coruscus</name>
    <name type="common">Sea mussel</name>
    <dbReference type="NCBI Taxonomy" id="42192"/>
    <lineage>
        <taxon>Eukaryota</taxon>
        <taxon>Metazoa</taxon>
        <taxon>Spiralia</taxon>
        <taxon>Lophotrochozoa</taxon>
        <taxon>Mollusca</taxon>
        <taxon>Bivalvia</taxon>
        <taxon>Autobranchia</taxon>
        <taxon>Pteriomorphia</taxon>
        <taxon>Mytilida</taxon>
        <taxon>Mytiloidea</taxon>
        <taxon>Mytilidae</taxon>
        <taxon>Mytilinae</taxon>
        <taxon>Mytilus</taxon>
    </lineage>
</organism>
<dbReference type="Proteomes" id="UP000507470">
    <property type="component" value="Unassembled WGS sequence"/>
</dbReference>
<evidence type="ECO:0000256" key="1">
    <source>
        <dbReference type="SAM" id="Coils"/>
    </source>
</evidence>
<reference evidence="3 4" key="1">
    <citation type="submission" date="2020-06" db="EMBL/GenBank/DDBJ databases">
        <authorList>
            <person name="Li R."/>
            <person name="Bekaert M."/>
        </authorList>
    </citation>
    <scope>NUCLEOTIDE SEQUENCE [LARGE SCALE GENOMIC DNA]</scope>
    <source>
        <strain evidence="4">wild</strain>
    </source>
</reference>
<evidence type="ECO:0000313" key="4">
    <source>
        <dbReference type="Proteomes" id="UP000507470"/>
    </source>
</evidence>
<feature type="domain" description="Nucleoporin NSP1-like C-terminal" evidence="2">
    <location>
        <begin position="63"/>
        <end position="155"/>
    </location>
</feature>
<protein>
    <recommendedName>
        <fullName evidence="2">Nucleoporin NSP1-like C-terminal domain-containing protein</fullName>
    </recommendedName>
</protein>
<dbReference type="EMBL" id="CACVKT020003372">
    <property type="protein sequence ID" value="CAC5383444.1"/>
    <property type="molecule type" value="Genomic_DNA"/>
</dbReference>
<dbReference type="InterPro" id="IPR007758">
    <property type="entry name" value="Nucleoporin_NSP1_C"/>
</dbReference>
<dbReference type="AlphaFoldDB" id="A0A6J8BKZ9"/>
<proteinExistence type="predicted"/>
<evidence type="ECO:0000259" key="2">
    <source>
        <dbReference type="Pfam" id="PF05064"/>
    </source>
</evidence>
<dbReference type="OrthoDB" id="10031171at2759"/>
<evidence type="ECO:0000313" key="3">
    <source>
        <dbReference type="EMBL" id="CAC5383444.1"/>
    </source>
</evidence>
<dbReference type="Pfam" id="PF05064">
    <property type="entry name" value="Nsp1_C"/>
    <property type="match status" value="1"/>
</dbReference>
<keyword evidence="1" id="KW-0175">Coiled coil</keyword>
<feature type="coiled-coil region" evidence="1">
    <location>
        <begin position="97"/>
        <end position="173"/>
    </location>
</feature>